<reference evidence="8" key="1">
    <citation type="submission" date="2021-01" db="EMBL/GenBank/DDBJ databases">
        <authorList>
            <person name="Corre E."/>
            <person name="Pelletier E."/>
            <person name="Niang G."/>
            <person name="Scheremetjew M."/>
            <person name="Finn R."/>
            <person name="Kale V."/>
            <person name="Holt S."/>
            <person name="Cochrane G."/>
            <person name="Meng A."/>
            <person name="Brown T."/>
            <person name="Cohen L."/>
        </authorList>
    </citation>
    <scope>NUCLEOTIDE SEQUENCE</scope>
    <source>
        <strain evidence="8">RCC1130</strain>
    </source>
</reference>
<evidence type="ECO:0000256" key="2">
    <source>
        <dbReference type="ARBA" id="ARBA00009457"/>
    </source>
</evidence>
<dbReference type="InterPro" id="IPR005045">
    <property type="entry name" value="CDC50/LEM3_fam"/>
</dbReference>
<dbReference type="GO" id="GO:0005886">
    <property type="term" value="C:plasma membrane"/>
    <property type="evidence" value="ECO:0007669"/>
    <property type="project" value="TreeGrafter"/>
</dbReference>
<evidence type="ECO:0000256" key="6">
    <source>
        <dbReference type="PIRNR" id="PIRNR015840"/>
    </source>
</evidence>
<evidence type="ECO:0000256" key="3">
    <source>
        <dbReference type="ARBA" id="ARBA00022692"/>
    </source>
</evidence>
<evidence type="ECO:0000313" key="8">
    <source>
        <dbReference type="EMBL" id="CAD8533732.1"/>
    </source>
</evidence>
<evidence type="ECO:0000256" key="4">
    <source>
        <dbReference type="ARBA" id="ARBA00022989"/>
    </source>
</evidence>
<keyword evidence="3 7" id="KW-0812">Transmembrane</keyword>
<proteinExistence type="inferred from homology"/>
<organism evidence="8">
    <name type="scientific">Calcidiscus leptoporus</name>
    <dbReference type="NCBI Taxonomy" id="127549"/>
    <lineage>
        <taxon>Eukaryota</taxon>
        <taxon>Haptista</taxon>
        <taxon>Haptophyta</taxon>
        <taxon>Prymnesiophyceae</taxon>
        <taxon>Coccolithales</taxon>
        <taxon>Calcidiscaceae</taxon>
        <taxon>Calcidiscus</taxon>
    </lineage>
</organism>
<accession>A0A7S0IW35</accession>
<feature type="transmembrane region" description="Helical" evidence="7">
    <location>
        <begin position="33"/>
        <end position="55"/>
    </location>
</feature>
<dbReference type="Pfam" id="PF03381">
    <property type="entry name" value="CDC50"/>
    <property type="match status" value="1"/>
</dbReference>
<sequence length="438" mass="47910">MGKSRSTSGRPPNSPFRQQRLQSCHPLLMPRQVVGVMVGVGLLFVLIGAIITASASRVSEIEVEYSSVCCESNCSGGVQKDKNPCEVNFTLDGDMSGPVHVYYRLENFFASYRDYVKSRDDGQLHGEAKLPSATDCDYDRNFAVQGIEKTSVGTYEVNSSLDLLSNVISPCGLISKSWFNDSFALFKDGMHIPLNQKGISWKTDRELKFRNAGDGSTGNNFEPFRQWKTASCDDLPDPGEISACSDARLQAYLRWCDQLATNVDACKDAQANVANWGQFRNFSLYGEAHPSFPGWCYPDSGYCVEDEHFIVWMRTAALSTARKMYATVDGAFDVLEKGDYTLKIWSTKNTSIGGQGPVHTLGHSLYPVHQFGGSKSVVLGTLSFMDGGKNPTLGIIYLSVGAAFIAMAIAFAAKNACSPRKPGVAPFLYWGNGTPKLS</sequence>
<dbReference type="AlphaFoldDB" id="A0A7S0IW35"/>
<dbReference type="PANTHER" id="PTHR10926">
    <property type="entry name" value="CELL CYCLE CONTROL PROTEIN 50"/>
    <property type="match status" value="1"/>
</dbReference>
<dbReference type="GO" id="GO:0005794">
    <property type="term" value="C:Golgi apparatus"/>
    <property type="evidence" value="ECO:0007669"/>
    <property type="project" value="TreeGrafter"/>
</dbReference>
<keyword evidence="5 6" id="KW-0472">Membrane</keyword>
<dbReference type="PIRSF" id="PIRSF015840">
    <property type="entry name" value="DUF284_TM_euk"/>
    <property type="match status" value="1"/>
</dbReference>
<comment type="similarity">
    <text evidence="2 6">Belongs to the CDC50/LEM3 family.</text>
</comment>
<evidence type="ECO:0000256" key="5">
    <source>
        <dbReference type="ARBA" id="ARBA00023136"/>
    </source>
</evidence>
<evidence type="ECO:0000256" key="1">
    <source>
        <dbReference type="ARBA" id="ARBA00004141"/>
    </source>
</evidence>
<evidence type="ECO:0000256" key="7">
    <source>
        <dbReference type="SAM" id="Phobius"/>
    </source>
</evidence>
<evidence type="ECO:0008006" key="9">
    <source>
        <dbReference type="Google" id="ProtNLM"/>
    </source>
</evidence>
<dbReference type="PANTHER" id="PTHR10926:SF0">
    <property type="entry name" value="CDC50, ISOFORM A"/>
    <property type="match status" value="1"/>
</dbReference>
<name>A0A7S0IW35_9EUKA</name>
<feature type="transmembrane region" description="Helical" evidence="7">
    <location>
        <begin position="394"/>
        <end position="413"/>
    </location>
</feature>
<dbReference type="GO" id="GO:0005783">
    <property type="term" value="C:endoplasmic reticulum"/>
    <property type="evidence" value="ECO:0007669"/>
    <property type="project" value="TreeGrafter"/>
</dbReference>
<comment type="subcellular location">
    <subcellularLocation>
        <location evidence="1">Membrane</location>
        <topology evidence="1">Multi-pass membrane protein</topology>
    </subcellularLocation>
</comment>
<gene>
    <name evidence="8" type="ORF">CLEP1334_LOCUS8987</name>
</gene>
<protein>
    <recommendedName>
        <fullName evidence="9">Cell cycle control protein 50A</fullName>
    </recommendedName>
</protein>
<dbReference type="EMBL" id="HBER01017800">
    <property type="protein sequence ID" value="CAD8533732.1"/>
    <property type="molecule type" value="Transcribed_RNA"/>
</dbReference>
<keyword evidence="4 7" id="KW-1133">Transmembrane helix</keyword>